<dbReference type="PANTHER" id="PTHR36174">
    <property type="entry name" value="LIPID II:GLYCINE GLYCYLTRANSFERASE"/>
    <property type="match status" value="1"/>
</dbReference>
<dbReference type="InterPro" id="IPR050644">
    <property type="entry name" value="PG_Glycine_Bridge_Synth"/>
</dbReference>
<keyword evidence="5" id="KW-1185">Reference proteome</keyword>
<accession>A0A0J7J9S2</accession>
<dbReference type="Pfam" id="PF13480">
    <property type="entry name" value="Acetyltransf_6"/>
    <property type="match status" value="1"/>
</dbReference>
<dbReference type="PROSITE" id="PS51186">
    <property type="entry name" value="GNAT"/>
    <property type="match status" value="1"/>
</dbReference>
<dbReference type="Proteomes" id="UP000036102">
    <property type="component" value="Unassembled WGS sequence"/>
</dbReference>
<feature type="region of interest" description="Disordered" evidence="2">
    <location>
        <begin position="1"/>
        <end position="36"/>
    </location>
</feature>
<feature type="compositionally biased region" description="Basic and acidic residues" evidence="2">
    <location>
        <begin position="12"/>
        <end position="22"/>
    </location>
</feature>
<feature type="domain" description="N-acetyltransferase" evidence="3">
    <location>
        <begin position="258"/>
        <end position="423"/>
    </location>
</feature>
<comment type="caution">
    <text evidence="4">The sequence shown here is derived from an EMBL/GenBank/DDBJ whole genome shotgun (WGS) entry which is preliminary data.</text>
</comment>
<sequence>MGMEMPEPRMSASKDRLDELKSVKGRLSRQVGEARNSGLGKDELISELKQVSDEIKQLQKRLKKQLNETPAEKKWAPGPIEIPPAIASKPTCGAVSVEECSESLLPAVEAYLAGHPAASIWHRPTVTSFIEFTYGHSTRYFCALDATGNVVGVLPVVQLNSRLFGNFLVAMPYFNYGGVLADNRDIARSLIAQADHWRQETNARHLELRFCQDNDLGLPQKTDKVSFWLPLPENTGELWDSFQPKVRAQIRRGEREMSQFRIGGLELLDEFYRVFSVNMRDLGTPVYGKDFFANLLRALHGQAWLVVAKIDGRAVGCAFLTGYRGRMEIPWASTLRRYNHTGINMSMYWKILEFAVQQGFEVFDFGRCSHDAGTYRFKQQWGAQALKLYWDYLLPAGAELPALNPHNPKFRLMIAVWRRLPVKLTNLLGPHIVKGLP</sequence>
<evidence type="ECO:0000313" key="5">
    <source>
        <dbReference type="Proteomes" id="UP000036102"/>
    </source>
</evidence>
<dbReference type="GO" id="GO:0016747">
    <property type="term" value="F:acyltransferase activity, transferring groups other than amino-acyl groups"/>
    <property type="evidence" value="ECO:0007669"/>
    <property type="project" value="InterPro"/>
</dbReference>
<dbReference type="SUPFAM" id="SSF55729">
    <property type="entry name" value="Acyl-CoA N-acyltransferases (Nat)"/>
    <property type="match status" value="1"/>
</dbReference>
<protein>
    <submittedName>
        <fullName evidence="4">FemAB-like protein</fullName>
    </submittedName>
</protein>
<evidence type="ECO:0000256" key="1">
    <source>
        <dbReference type="SAM" id="Coils"/>
    </source>
</evidence>
<dbReference type="STRING" id="1658765.Msub_10812"/>
<dbReference type="EMBL" id="LFBU01000001">
    <property type="protein sequence ID" value="KMQ74626.1"/>
    <property type="molecule type" value="Genomic_DNA"/>
</dbReference>
<dbReference type="InterPro" id="IPR038740">
    <property type="entry name" value="BioF2-like_GNAT_dom"/>
</dbReference>
<evidence type="ECO:0000256" key="2">
    <source>
        <dbReference type="SAM" id="MobiDB-lite"/>
    </source>
</evidence>
<organism evidence="4 5">
    <name type="scientific">Marinobacter subterrani</name>
    <dbReference type="NCBI Taxonomy" id="1658765"/>
    <lineage>
        <taxon>Bacteria</taxon>
        <taxon>Pseudomonadati</taxon>
        <taxon>Pseudomonadota</taxon>
        <taxon>Gammaproteobacteria</taxon>
        <taxon>Pseudomonadales</taxon>
        <taxon>Marinobacteraceae</taxon>
        <taxon>Marinobacter</taxon>
    </lineage>
</organism>
<dbReference type="AlphaFoldDB" id="A0A0J7J9S2"/>
<dbReference type="OrthoDB" id="9773932at2"/>
<gene>
    <name evidence="4" type="ORF">Msub_10812</name>
</gene>
<keyword evidence="1" id="KW-0175">Coiled coil</keyword>
<evidence type="ECO:0000259" key="3">
    <source>
        <dbReference type="PROSITE" id="PS51186"/>
    </source>
</evidence>
<dbReference type="InterPro" id="IPR016181">
    <property type="entry name" value="Acyl_CoA_acyltransferase"/>
</dbReference>
<dbReference type="PATRIC" id="fig|1658765.3.peg.806"/>
<proteinExistence type="predicted"/>
<dbReference type="PANTHER" id="PTHR36174:SF1">
    <property type="entry name" value="LIPID II:GLYCINE GLYCYLTRANSFERASE"/>
    <property type="match status" value="1"/>
</dbReference>
<feature type="coiled-coil region" evidence="1">
    <location>
        <begin position="41"/>
        <end position="68"/>
    </location>
</feature>
<dbReference type="InterPro" id="IPR017469">
    <property type="entry name" value="PEP-CTERM_FemAB-rel"/>
</dbReference>
<reference evidence="4 5" key="1">
    <citation type="submission" date="2015-06" db="EMBL/GenBank/DDBJ databases">
        <title>Marinobacter subterrani, a genetically tractable neutrophilic iron-oxidizing strain isolated from the Soudan Iron Mine.</title>
        <authorList>
            <person name="Bonis B.M."/>
            <person name="Gralnick J.A."/>
        </authorList>
    </citation>
    <scope>NUCLEOTIDE SEQUENCE [LARGE SCALE GENOMIC DNA]</scope>
    <source>
        <strain evidence="4 5">JG233</strain>
    </source>
</reference>
<name>A0A0J7J9S2_9GAMM</name>
<dbReference type="Gene3D" id="3.40.630.30">
    <property type="match status" value="1"/>
</dbReference>
<dbReference type="InterPro" id="IPR000182">
    <property type="entry name" value="GNAT_dom"/>
</dbReference>
<dbReference type="NCBIfam" id="TIGR03019">
    <property type="entry name" value="pepcterm_femAB"/>
    <property type="match status" value="1"/>
</dbReference>
<evidence type="ECO:0000313" key="4">
    <source>
        <dbReference type="EMBL" id="KMQ74626.1"/>
    </source>
</evidence>